<feature type="non-terminal residue" evidence="1">
    <location>
        <position position="288"/>
    </location>
</feature>
<dbReference type="EMBL" id="FPIW01000141">
    <property type="protein sequence ID" value="SFW76395.1"/>
    <property type="molecule type" value="Genomic_DNA"/>
</dbReference>
<evidence type="ECO:0000313" key="1">
    <source>
        <dbReference type="EMBL" id="SFW76395.1"/>
    </source>
</evidence>
<sequence length="288" mass="28646">MRARQAAVALANGGERRAEVLAAVEGNPLESVDKFFERVQTSTQSKFDSLGNAWEAAMDGFFAKVKGGVDWGLKSATEFMETNPTASVALAGTTAVGGSIAAGAAGMTAWDFLRKGRGAALGAAEGAAPIADAAADATQAAGRGAKWLRIAKGAGKAAGAIGVGLSVVDAIATESDASLSREQKNIAHSGTVGGLAGGFSGAATGALLGSAVPGFGTLVGALAGAVAGALGGAEVGEKIGQALWGDNGPAQSRDEAMPDDYLEALQYVQQQAAQQPISVTIENKLDID</sequence>
<accession>A0AA94L3S1</accession>
<dbReference type="Proteomes" id="UP000182680">
    <property type="component" value="Unassembled WGS sequence"/>
</dbReference>
<reference evidence="2" key="1">
    <citation type="submission" date="2016-11" db="EMBL/GenBank/DDBJ databases">
        <authorList>
            <person name="Jaros S."/>
            <person name="Januszkiewicz K."/>
            <person name="Wedrychowicz H."/>
        </authorList>
    </citation>
    <scope>NUCLEOTIDE SEQUENCE [LARGE SCALE GENOMIC DNA]</scope>
    <source>
        <strain evidence="2">DSM 7057</strain>
    </source>
</reference>
<comment type="caution">
    <text evidence="1">The sequence shown here is derived from an EMBL/GenBank/DDBJ whole genome shotgun (WGS) entry which is preliminary data.</text>
</comment>
<protein>
    <submittedName>
        <fullName evidence="1">Uncharacterized protein</fullName>
    </submittedName>
</protein>
<dbReference type="AlphaFoldDB" id="A0AA94L3S1"/>
<dbReference type="PANTHER" id="PTHR21525:SF9">
    <property type="entry name" value="CHANNEL_COLICIN DOMAIN-CONTAINING PROTEIN"/>
    <property type="match status" value="1"/>
</dbReference>
<gene>
    <name evidence="1" type="ORF">SAMN02910291_02971</name>
</gene>
<evidence type="ECO:0000313" key="2">
    <source>
        <dbReference type="Proteomes" id="UP000182680"/>
    </source>
</evidence>
<organism evidence="1 2">
    <name type="scientific">Desulfovibrio desulfuricans</name>
    <dbReference type="NCBI Taxonomy" id="876"/>
    <lineage>
        <taxon>Bacteria</taxon>
        <taxon>Pseudomonadati</taxon>
        <taxon>Thermodesulfobacteriota</taxon>
        <taxon>Desulfovibrionia</taxon>
        <taxon>Desulfovibrionales</taxon>
        <taxon>Desulfovibrionaceae</taxon>
        <taxon>Desulfovibrio</taxon>
    </lineage>
</organism>
<name>A0AA94L3S1_DESDE</name>
<dbReference type="PANTHER" id="PTHR21525">
    <property type="entry name" value="MOTILE SPERM PROTEIN"/>
    <property type="match status" value="1"/>
</dbReference>
<proteinExistence type="predicted"/>